<gene>
    <name evidence="8" type="ORF">P4H66_02085</name>
</gene>
<evidence type="ECO:0000256" key="2">
    <source>
        <dbReference type="ARBA" id="ARBA00006479"/>
    </source>
</evidence>
<keyword evidence="9" id="KW-1185">Reference proteome</keyword>
<dbReference type="SUPFAM" id="SSF53067">
    <property type="entry name" value="Actin-like ATPase domain"/>
    <property type="match status" value="1"/>
</dbReference>
<dbReference type="PROSITE" id="PS01125">
    <property type="entry name" value="ROK"/>
    <property type="match status" value="1"/>
</dbReference>
<dbReference type="CDD" id="cd24067">
    <property type="entry name" value="ASKHA_NBD_ROK_BsFRK-like"/>
    <property type="match status" value="1"/>
</dbReference>
<dbReference type="InterPro" id="IPR051804">
    <property type="entry name" value="Carb_Metab_Reg_Kinase/Isom"/>
</dbReference>
<evidence type="ECO:0000313" key="8">
    <source>
        <dbReference type="EMBL" id="MEC0238662.1"/>
    </source>
</evidence>
<dbReference type="Proteomes" id="UP001344632">
    <property type="component" value="Unassembled WGS sequence"/>
</dbReference>
<name>A0ABU6GHT7_9BACL</name>
<evidence type="ECO:0000256" key="5">
    <source>
        <dbReference type="ARBA" id="ARBA00022842"/>
    </source>
</evidence>
<dbReference type="Gene3D" id="3.30.420.40">
    <property type="match status" value="2"/>
</dbReference>
<proteinExistence type="inferred from homology"/>
<protein>
    <recommendedName>
        <fullName evidence="6">fructokinase</fullName>
        <ecNumber evidence="6">2.7.1.4</ecNumber>
    </recommendedName>
</protein>
<dbReference type="PANTHER" id="PTHR42742">
    <property type="entry name" value="TRANSCRIPTIONAL REPRESSOR MPRA"/>
    <property type="match status" value="1"/>
</dbReference>
<evidence type="ECO:0000256" key="1">
    <source>
        <dbReference type="ARBA" id="ARBA00001946"/>
    </source>
</evidence>
<dbReference type="InterPro" id="IPR000600">
    <property type="entry name" value="ROK"/>
</dbReference>
<evidence type="ECO:0000256" key="3">
    <source>
        <dbReference type="ARBA" id="ARBA00022723"/>
    </source>
</evidence>
<sequence>MSILGAIEAGGTKFVCGIGKEDGTVLERVSFPTTTPEETMAQVVAFFQNKGVEAIGVGSFGPIDPVKGSPTYGRITTTPKPYWSNFDIVGHLGSYFEVPIEFDTDVNGAALGEYTWGAAQGYDSCLYITVGTGIGAGAVVGGELVHGLSHPEMGHILVRRHPDDKFEGFCPYHGDCLEGVAAGPSLSKRWGVQGVELTPDHPAWEMEAYYLAQALMNYILILSPQKIVMGGGVMKQQQLFPLIHSKLQELLNGYVQLPAIHDQIAEYIVSPQLGDNAGLCGALALAKKALAAVSA</sequence>
<dbReference type="EC" id="2.7.1.4" evidence="6"/>
<evidence type="ECO:0000256" key="7">
    <source>
        <dbReference type="ARBA" id="ARBA00048451"/>
    </source>
</evidence>
<dbReference type="InterPro" id="IPR049874">
    <property type="entry name" value="ROK_cs"/>
</dbReference>
<dbReference type="PANTHER" id="PTHR42742:SF3">
    <property type="entry name" value="FRUCTOKINASE"/>
    <property type="match status" value="1"/>
</dbReference>
<accession>A0ABU6GHT7</accession>
<comment type="similarity">
    <text evidence="2">Belongs to the ROK (NagC/XylR) family.</text>
</comment>
<comment type="cofactor">
    <cofactor evidence="1">
        <name>Mg(2+)</name>
        <dbReference type="ChEBI" id="CHEBI:18420"/>
    </cofactor>
</comment>
<organism evidence="8 9">
    <name type="scientific">Paenibacillus dokdonensis</name>
    <dbReference type="NCBI Taxonomy" id="2567944"/>
    <lineage>
        <taxon>Bacteria</taxon>
        <taxon>Bacillati</taxon>
        <taxon>Bacillota</taxon>
        <taxon>Bacilli</taxon>
        <taxon>Bacillales</taxon>
        <taxon>Paenibacillaceae</taxon>
        <taxon>Paenibacillus</taxon>
    </lineage>
</organism>
<evidence type="ECO:0000256" key="4">
    <source>
        <dbReference type="ARBA" id="ARBA00022833"/>
    </source>
</evidence>
<keyword evidence="5" id="KW-0460">Magnesium</keyword>
<evidence type="ECO:0000256" key="6">
    <source>
        <dbReference type="ARBA" id="ARBA00038887"/>
    </source>
</evidence>
<dbReference type="Pfam" id="PF00480">
    <property type="entry name" value="ROK"/>
    <property type="match status" value="1"/>
</dbReference>
<comment type="catalytic activity">
    <reaction evidence="7">
        <text>D-fructose + ATP = D-fructose 6-phosphate + ADP + H(+)</text>
        <dbReference type="Rhea" id="RHEA:16125"/>
        <dbReference type="ChEBI" id="CHEBI:15378"/>
        <dbReference type="ChEBI" id="CHEBI:30616"/>
        <dbReference type="ChEBI" id="CHEBI:37721"/>
        <dbReference type="ChEBI" id="CHEBI:61527"/>
        <dbReference type="ChEBI" id="CHEBI:456216"/>
        <dbReference type="EC" id="2.7.1.4"/>
    </reaction>
</comment>
<dbReference type="InterPro" id="IPR043129">
    <property type="entry name" value="ATPase_NBD"/>
</dbReference>
<reference evidence="8 9" key="1">
    <citation type="submission" date="2023-03" db="EMBL/GenBank/DDBJ databases">
        <title>Bacillus Genome Sequencing.</title>
        <authorList>
            <person name="Dunlap C."/>
        </authorList>
    </citation>
    <scope>NUCLEOTIDE SEQUENCE [LARGE SCALE GENOMIC DNA]</scope>
    <source>
        <strain evidence="8 9">BD-525</strain>
    </source>
</reference>
<comment type="caution">
    <text evidence="8">The sequence shown here is derived from an EMBL/GenBank/DDBJ whole genome shotgun (WGS) entry which is preliminary data.</text>
</comment>
<dbReference type="RefSeq" id="WP_326085408.1">
    <property type="nucleotide sequence ID" value="NZ_JARLKZ010000002.1"/>
</dbReference>
<keyword evidence="4" id="KW-0862">Zinc</keyword>
<evidence type="ECO:0000313" key="9">
    <source>
        <dbReference type="Proteomes" id="UP001344632"/>
    </source>
</evidence>
<keyword evidence="3" id="KW-0479">Metal-binding</keyword>
<dbReference type="EMBL" id="JARLKZ010000002">
    <property type="protein sequence ID" value="MEC0238662.1"/>
    <property type="molecule type" value="Genomic_DNA"/>
</dbReference>